<dbReference type="InterPro" id="IPR036864">
    <property type="entry name" value="Zn2-C6_fun-type_DNA-bd_sf"/>
</dbReference>
<dbReference type="CDD" id="cd00067">
    <property type="entry name" value="GAL4"/>
    <property type="match status" value="1"/>
</dbReference>
<comment type="subcellular location">
    <subcellularLocation>
        <location evidence="1">Nucleus</location>
    </subcellularLocation>
</comment>
<feature type="domain" description="Zn(2)-C6 fungal-type" evidence="7">
    <location>
        <begin position="36"/>
        <end position="68"/>
    </location>
</feature>
<organism evidence="8 9">
    <name type="scientific">Lophiostoma macrostomum CBS 122681</name>
    <dbReference type="NCBI Taxonomy" id="1314788"/>
    <lineage>
        <taxon>Eukaryota</taxon>
        <taxon>Fungi</taxon>
        <taxon>Dikarya</taxon>
        <taxon>Ascomycota</taxon>
        <taxon>Pezizomycotina</taxon>
        <taxon>Dothideomycetes</taxon>
        <taxon>Pleosporomycetidae</taxon>
        <taxon>Pleosporales</taxon>
        <taxon>Lophiostomataceae</taxon>
        <taxon>Lophiostoma</taxon>
    </lineage>
</organism>
<dbReference type="SUPFAM" id="SSF57701">
    <property type="entry name" value="Zn2/Cys6 DNA-binding domain"/>
    <property type="match status" value="1"/>
</dbReference>
<dbReference type="GO" id="GO:0008270">
    <property type="term" value="F:zinc ion binding"/>
    <property type="evidence" value="ECO:0007669"/>
    <property type="project" value="InterPro"/>
</dbReference>
<evidence type="ECO:0000256" key="2">
    <source>
        <dbReference type="ARBA" id="ARBA00023015"/>
    </source>
</evidence>
<dbReference type="EMBL" id="MU004331">
    <property type="protein sequence ID" value="KAF2656875.1"/>
    <property type="molecule type" value="Genomic_DNA"/>
</dbReference>
<keyword evidence="5" id="KW-0539">Nucleus</keyword>
<feature type="region of interest" description="Disordered" evidence="6">
    <location>
        <begin position="104"/>
        <end position="159"/>
    </location>
</feature>
<proteinExistence type="predicted"/>
<accession>A0A6A6TA65</accession>
<dbReference type="PROSITE" id="PS00463">
    <property type="entry name" value="ZN2_CY6_FUNGAL_1"/>
    <property type="match status" value="1"/>
</dbReference>
<dbReference type="Pfam" id="PF00172">
    <property type="entry name" value="Zn_clus"/>
    <property type="match status" value="1"/>
</dbReference>
<dbReference type="InterPro" id="IPR051089">
    <property type="entry name" value="prtT"/>
</dbReference>
<evidence type="ECO:0000256" key="4">
    <source>
        <dbReference type="ARBA" id="ARBA00023163"/>
    </source>
</evidence>
<dbReference type="AlphaFoldDB" id="A0A6A6TA65"/>
<keyword evidence="4" id="KW-0804">Transcription</keyword>
<evidence type="ECO:0000256" key="6">
    <source>
        <dbReference type="SAM" id="MobiDB-lite"/>
    </source>
</evidence>
<dbReference type="PROSITE" id="PS50048">
    <property type="entry name" value="ZN2_CY6_FUNGAL_2"/>
    <property type="match status" value="1"/>
</dbReference>
<keyword evidence="3" id="KW-0238">DNA-binding</keyword>
<dbReference type="PANTHER" id="PTHR31845:SF10">
    <property type="entry name" value="ZN(II)2CYS6 TRANSCRIPTION FACTOR (EUROFUNG)"/>
    <property type="match status" value="1"/>
</dbReference>
<dbReference type="Gene3D" id="4.10.240.10">
    <property type="entry name" value="Zn(2)-C6 fungal-type DNA-binding domain"/>
    <property type="match status" value="1"/>
</dbReference>
<dbReference type="InterPro" id="IPR001138">
    <property type="entry name" value="Zn2Cys6_DnaBD"/>
</dbReference>
<reference evidence="8" key="1">
    <citation type="journal article" date="2020" name="Stud. Mycol.">
        <title>101 Dothideomycetes genomes: a test case for predicting lifestyles and emergence of pathogens.</title>
        <authorList>
            <person name="Haridas S."/>
            <person name="Albert R."/>
            <person name="Binder M."/>
            <person name="Bloem J."/>
            <person name="Labutti K."/>
            <person name="Salamov A."/>
            <person name="Andreopoulos B."/>
            <person name="Baker S."/>
            <person name="Barry K."/>
            <person name="Bills G."/>
            <person name="Bluhm B."/>
            <person name="Cannon C."/>
            <person name="Castanera R."/>
            <person name="Culley D."/>
            <person name="Daum C."/>
            <person name="Ezra D."/>
            <person name="Gonzalez J."/>
            <person name="Henrissat B."/>
            <person name="Kuo A."/>
            <person name="Liang C."/>
            <person name="Lipzen A."/>
            <person name="Lutzoni F."/>
            <person name="Magnuson J."/>
            <person name="Mondo S."/>
            <person name="Nolan M."/>
            <person name="Ohm R."/>
            <person name="Pangilinan J."/>
            <person name="Park H.-J."/>
            <person name="Ramirez L."/>
            <person name="Alfaro M."/>
            <person name="Sun H."/>
            <person name="Tritt A."/>
            <person name="Yoshinaga Y."/>
            <person name="Zwiers L.-H."/>
            <person name="Turgeon B."/>
            <person name="Goodwin S."/>
            <person name="Spatafora J."/>
            <person name="Crous P."/>
            <person name="Grigoriev I."/>
        </authorList>
    </citation>
    <scope>NUCLEOTIDE SEQUENCE</scope>
    <source>
        <strain evidence="8">CBS 122681</strain>
    </source>
</reference>
<feature type="compositionally biased region" description="Low complexity" evidence="6">
    <location>
        <begin position="1"/>
        <end position="20"/>
    </location>
</feature>
<keyword evidence="2" id="KW-0805">Transcription regulation</keyword>
<sequence>MIGLPHQPAASEPPSSSQHSIVTMDGREGRIGNAFACERCRKHKVRCVPSETAGICQRCQKARVECIEHVARRRPTKPRTVVQTPSRVAEMEKKLDKLSAIVTATPTPNPAHSASLPPVTTVPSQAAPERTHRNSTPGPVAPSPSVQAPPKPTFLPNPASTPESALTFWESINDTISGLGRLDPVIRSISVIHMQLLLESYWNMVDFFPFVSLPKETFCRDLLQQRPILMFSVLTAASYDSSLLQLTLSREFRKVVMVKIMNGEKSLDLLQGLLVFIAWHHHYMDTQAVSVHMLLQLCIGIAGDLGLDNIPASHATEDARNREAKRAYLGCYYLSSNIAILEPGRTRGLVYSRTLRNYASELSAAWEHKTDPVLPALIDTCQFMEDVEETFSARVGQALVAKSQVKRLNDRWESLRNASRNLPNDYSKCDAVLDGELLIVAETLHWMQMSARMHLYRSSASLEFPSQENPSWASGFQLSLRVTHLRSVEQFLDNGVLLNSSQYEFLSIVDWLNLISGLTALGKLALHSTALPGWDAADLQISRTFDHFRDRLSSQLPYPRDGQEHHEGVFERFRRVTAIMKMALKTVGGRGSPTGSTFEITSSSRQAVSILHDLPPLQPNGVANGNESLPAPWKVNPSFDMSSSSFHWKFLMGTV</sequence>
<dbReference type="SMART" id="SM00066">
    <property type="entry name" value="GAL4"/>
    <property type="match status" value="1"/>
</dbReference>
<dbReference type="CDD" id="cd12148">
    <property type="entry name" value="fungal_TF_MHR"/>
    <property type="match status" value="1"/>
</dbReference>
<protein>
    <recommendedName>
        <fullName evidence="7">Zn(2)-C6 fungal-type domain-containing protein</fullName>
    </recommendedName>
</protein>
<evidence type="ECO:0000256" key="1">
    <source>
        <dbReference type="ARBA" id="ARBA00004123"/>
    </source>
</evidence>
<dbReference type="GO" id="GO:0005634">
    <property type="term" value="C:nucleus"/>
    <property type="evidence" value="ECO:0007669"/>
    <property type="project" value="UniProtKB-SubCell"/>
</dbReference>
<evidence type="ECO:0000256" key="3">
    <source>
        <dbReference type="ARBA" id="ARBA00023125"/>
    </source>
</evidence>
<evidence type="ECO:0000313" key="9">
    <source>
        <dbReference type="Proteomes" id="UP000799324"/>
    </source>
</evidence>
<dbReference type="GO" id="GO:0000981">
    <property type="term" value="F:DNA-binding transcription factor activity, RNA polymerase II-specific"/>
    <property type="evidence" value="ECO:0007669"/>
    <property type="project" value="InterPro"/>
</dbReference>
<gene>
    <name evidence="8" type="ORF">K491DRAFT_353305</name>
</gene>
<evidence type="ECO:0000313" key="8">
    <source>
        <dbReference type="EMBL" id="KAF2656875.1"/>
    </source>
</evidence>
<name>A0A6A6TA65_9PLEO</name>
<dbReference type="PANTHER" id="PTHR31845">
    <property type="entry name" value="FINGER DOMAIN PROTEIN, PUTATIVE-RELATED"/>
    <property type="match status" value="1"/>
</dbReference>
<dbReference type="GO" id="GO:0000976">
    <property type="term" value="F:transcription cis-regulatory region binding"/>
    <property type="evidence" value="ECO:0007669"/>
    <property type="project" value="TreeGrafter"/>
</dbReference>
<dbReference type="OrthoDB" id="5226580at2759"/>
<evidence type="ECO:0000256" key="5">
    <source>
        <dbReference type="ARBA" id="ARBA00023242"/>
    </source>
</evidence>
<feature type="region of interest" description="Disordered" evidence="6">
    <location>
        <begin position="1"/>
        <end position="21"/>
    </location>
</feature>
<evidence type="ECO:0000259" key="7">
    <source>
        <dbReference type="PROSITE" id="PS50048"/>
    </source>
</evidence>
<feature type="compositionally biased region" description="Pro residues" evidence="6">
    <location>
        <begin position="139"/>
        <end position="155"/>
    </location>
</feature>
<keyword evidence="9" id="KW-1185">Reference proteome</keyword>
<dbReference type="Proteomes" id="UP000799324">
    <property type="component" value="Unassembled WGS sequence"/>
</dbReference>